<name>A0A8J7W9U6_9RHOB</name>
<dbReference type="Pfam" id="PF05947">
    <property type="entry name" value="T6SS_TssF"/>
    <property type="match status" value="2"/>
</dbReference>
<dbReference type="PANTHER" id="PTHR35370:SF1">
    <property type="entry name" value="TYPE VI SECRETION SYSTEM COMPONENT TSSF1"/>
    <property type="match status" value="1"/>
</dbReference>
<accession>A0A8J7W9U6</accession>
<proteinExistence type="predicted"/>
<evidence type="ECO:0000313" key="1">
    <source>
        <dbReference type="EMBL" id="MBS0123560.1"/>
    </source>
</evidence>
<dbReference type="EMBL" id="JAGTUU010000002">
    <property type="protein sequence ID" value="MBS0123560.1"/>
    <property type="molecule type" value="Genomic_DNA"/>
</dbReference>
<gene>
    <name evidence="1" type="ORF">KB874_05385</name>
</gene>
<evidence type="ECO:0000313" key="2">
    <source>
        <dbReference type="Proteomes" id="UP000681356"/>
    </source>
</evidence>
<dbReference type="InterPro" id="IPR010272">
    <property type="entry name" value="T6SS_TssF"/>
</dbReference>
<dbReference type="PANTHER" id="PTHR35370">
    <property type="entry name" value="CYTOPLASMIC PROTEIN-RELATED-RELATED"/>
    <property type="match status" value="1"/>
</dbReference>
<protein>
    <submittedName>
        <fullName evidence="1">Type VI secretion system baseplate subunit TssF</fullName>
    </submittedName>
</protein>
<keyword evidence="2" id="KW-1185">Reference proteome</keyword>
<dbReference type="AlphaFoldDB" id="A0A8J7W9U6"/>
<dbReference type="RefSeq" id="WP_212535533.1">
    <property type="nucleotide sequence ID" value="NZ_JAGTUU010000002.1"/>
</dbReference>
<organism evidence="1 2">
    <name type="scientific">Thetidibacter halocola</name>
    <dbReference type="NCBI Taxonomy" id="2827239"/>
    <lineage>
        <taxon>Bacteria</taxon>
        <taxon>Pseudomonadati</taxon>
        <taxon>Pseudomonadota</taxon>
        <taxon>Alphaproteobacteria</taxon>
        <taxon>Rhodobacterales</taxon>
        <taxon>Roseobacteraceae</taxon>
        <taxon>Thetidibacter</taxon>
    </lineage>
</organism>
<reference evidence="1" key="1">
    <citation type="submission" date="2021-04" db="EMBL/GenBank/DDBJ databases">
        <authorList>
            <person name="Yoon J."/>
        </authorList>
    </citation>
    <scope>NUCLEOTIDE SEQUENCE</scope>
    <source>
        <strain evidence="1">KMU-90</strain>
    </source>
</reference>
<sequence length="660" mass="74284">MKKAFRDAYNRELALLRERAAEFARDYPGLADRLGGLLEENLDPTVAGLLEGSAFLAARVQLKLEEEFRGFTREMLDQLLPGLMEPVPPAMMVVARPPHADADLVNGVHFKRGDLIEAVYRVEEKRVPVRFSLCAPLSLWPLALTELRYLTTKGQIGVYRPEVLDKARAGLMLELARVGLTGEADDSAPLTDLRADALTFHFAGPMEEAVPLYEQIHARRLRVTLRWDGGQGMVHQTLPPDAIEAVGFGPREGLCPQDAIRTDLDTEDEALLPRDDRLFRGFALLREAFIYPRRLLGFRIKGLREIWPRLRAARVQIVVEFDALDHRLQSQLEASDIVLHAAPAVNLFIEDASPKRLDRASYEFNITPLSSPLTHYEFHRVTDIWAHYQGAQTRRRVNPLYGLPEGAENPRHALYFTQRRKPRRRTESEIRQGVSREQYLGTETFVSLYEPPGSGTVQRLEARGWCSNRHLADPRSKVIRQGRDDFYFCDQREIALACFDGPTQPRDSLADLESGAPHRTRAGDIYWRLLSHLSLNAYGVTGRPGAAPAAALREMLMLFADLSDSVTETQIAGIQDMTTEPETGSIPHPEGYLTARGLRITVTFDEEAFDGSGIMLLGTVLDRFFADYAAVNSFTRTVIRSLQRGEVHAFPRRLGNGRVL</sequence>
<dbReference type="Proteomes" id="UP000681356">
    <property type="component" value="Unassembled WGS sequence"/>
</dbReference>
<comment type="caution">
    <text evidence="1">The sequence shown here is derived from an EMBL/GenBank/DDBJ whole genome shotgun (WGS) entry which is preliminary data.</text>
</comment>